<keyword evidence="3" id="KW-1185">Reference proteome</keyword>
<accession>A0A6A5KU40</accession>
<sequence>MRPPASVSKPEPQATGLRRSQSLRKPAAATQTLPSAAPATHARTQSTSTVTAARRDTSNSTTGSERPKSLLVAPSRSSKTSHVSAATLPGPARASTRSAGLHRSASTKTKNEASNGVAGAPTVPRAEEPLATQSKRREPAADEVKKSSRPAFSTLQQHFTPRKTGKAPTATFLNPAPAPASNSLPAEIVHLQAELLQLHLLHQASAQVSARWEQSAKRSLRTKFEEVASLYHIMLEHERSASEQTNLQSLLDWTPSNAALAHHIQTLSTPLDQLPSLVEPGGRLHRLESDFERWLSSIQTLRSAREDAGSTIEPLGSAWKAENEALTRKITALAGALDTLAPSPPGSSIEAVGSACTQLLGGMLEELELMRKIETDVVASEKVWVDRCLEGIEGVGMGMGMRDGETPPAWSL</sequence>
<gene>
    <name evidence="2" type="ORF">BDW02DRAFT_337750</name>
</gene>
<evidence type="ECO:0000256" key="1">
    <source>
        <dbReference type="SAM" id="MobiDB-lite"/>
    </source>
</evidence>
<proteinExistence type="predicted"/>
<name>A0A6A5KU40_9PLEO</name>
<feature type="compositionally biased region" description="Basic and acidic residues" evidence="1">
    <location>
        <begin position="135"/>
        <end position="146"/>
    </location>
</feature>
<dbReference type="Proteomes" id="UP000800040">
    <property type="component" value="Unassembled WGS sequence"/>
</dbReference>
<feature type="compositionally biased region" description="Polar residues" evidence="1">
    <location>
        <begin position="42"/>
        <end position="51"/>
    </location>
</feature>
<feature type="compositionally biased region" description="Polar residues" evidence="1">
    <location>
        <begin position="75"/>
        <end position="84"/>
    </location>
</feature>
<feature type="region of interest" description="Disordered" evidence="1">
    <location>
        <begin position="1"/>
        <end position="169"/>
    </location>
</feature>
<organism evidence="2 3">
    <name type="scientific">Decorospora gaudefroyi</name>
    <dbReference type="NCBI Taxonomy" id="184978"/>
    <lineage>
        <taxon>Eukaryota</taxon>
        <taxon>Fungi</taxon>
        <taxon>Dikarya</taxon>
        <taxon>Ascomycota</taxon>
        <taxon>Pezizomycotina</taxon>
        <taxon>Dothideomycetes</taxon>
        <taxon>Pleosporomycetidae</taxon>
        <taxon>Pleosporales</taxon>
        <taxon>Pleosporineae</taxon>
        <taxon>Pleosporaceae</taxon>
        <taxon>Decorospora</taxon>
    </lineage>
</organism>
<evidence type="ECO:0000313" key="2">
    <source>
        <dbReference type="EMBL" id="KAF1838791.1"/>
    </source>
</evidence>
<reference evidence="2" key="1">
    <citation type="submission" date="2020-01" db="EMBL/GenBank/DDBJ databases">
        <authorList>
            <consortium name="DOE Joint Genome Institute"/>
            <person name="Haridas S."/>
            <person name="Albert R."/>
            <person name="Binder M."/>
            <person name="Bloem J."/>
            <person name="Labutti K."/>
            <person name="Salamov A."/>
            <person name="Andreopoulos B."/>
            <person name="Baker S.E."/>
            <person name="Barry K."/>
            <person name="Bills G."/>
            <person name="Bluhm B.H."/>
            <person name="Cannon C."/>
            <person name="Castanera R."/>
            <person name="Culley D.E."/>
            <person name="Daum C."/>
            <person name="Ezra D."/>
            <person name="Gonzalez J.B."/>
            <person name="Henrissat B."/>
            <person name="Kuo A."/>
            <person name="Liang C."/>
            <person name="Lipzen A."/>
            <person name="Lutzoni F."/>
            <person name="Magnuson J."/>
            <person name="Mondo S."/>
            <person name="Nolan M."/>
            <person name="Ohm R."/>
            <person name="Pangilinan J."/>
            <person name="Park H.-J."/>
            <person name="Ramirez L."/>
            <person name="Alfaro M."/>
            <person name="Sun H."/>
            <person name="Tritt A."/>
            <person name="Yoshinaga Y."/>
            <person name="Zwiers L.-H."/>
            <person name="Turgeon B.G."/>
            <person name="Goodwin S.B."/>
            <person name="Spatafora J.W."/>
            <person name="Crous P.W."/>
            <person name="Grigoriev I.V."/>
        </authorList>
    </citation>
    <scope>NUCLEOTIDE SEQUENCE</scope>
    <source>
        <strain evidence="2">P77</strain>
    </source>
</reference>
<dbReference type="AlphaFoldDB" id="A0A6A5KU40"/>
<feature type="compositionally biased region" description="Polar residues" evidence="1">
    <location>
        <begin position="150"/>
        <end position="159"/>
    </location>
</feature>
<dbReference type="OrthoDB" id="5429993at2759"/>
<feature type="compositionally biased region" description="Polar residues" evidence="1">
    <location>
        <begin position="104"/>
        <end position="114"/>
    </location>
</feature>
<evidence type="ECO:0000313" key="3">
    <source>
        <dbReference type="Proteomes" id="UP000800040"/>
    </source>
</evidence>
<protein>
    <submittedName>
        <fullName evidence="2">Uncharacterized protein</fullName>
    </submittedName>
</protein>
<dbReference type="EMBL" id="ML975249">
    <property type="protein sequence ID" value="KAF1838791.1"/>
    <property type="molecule type" value="Genomic_DNA"/>
</dbReference>